<sequence length="80" mass="8557">MRDQSARAVLLSGSRCAGLRACRAHQKFDGDQIAPALTLGLALDARRLARKAKFHPAANSNFHPTPDALIYPTDTAGDKA</sequence>
<name>A0A375IL48_9BURK</name>
<dbReference type="EMBL" id="LT991976">
    <property type="protein sequence ID" value="SPK73995.1"/>
    <property type="molecule type" value="Genomic_DNA"/>
</dbReference>
<evidence type="ECO:0000256" key="1">
    <source>
        <dbReference type="SAM" id="MobiDB-lite"/>
    </source>
</evidence>
<dbReference type="AlphaFoldDB" id="A0A375IL48"/>
<proteinExistence type="predicted"/>
<gene>
    <name evidence="2" type="ORF">CT19425_120237</name>
</gene>
<reference evidence="2 3" key="1">
    <citation type="submission" date="2018-01" db="EMBL/GenBank/DDBJ databases">
        <authorList>
            <person name="Gaut B.S."/>
            <person name="Morton B.R."/>
            <person name="Clegg M.T."/>
            <person name="Duvall M.R."/>
        </authorList>
    </citation>
    <scope>NUCLEOTIDE SEQUENCE [LARGE SCALE GENOMIC DNA]</scope>
    <source>
        <strain evidence="2">Cupriavidus taiwanensis LMG 19425</strain>
    </source>
</reference>
<evidence type="ECO:0000313" key="2">
    <source>
        <dbReference type="EMBL" id="SPK73995.1"/>
    </source>
</evidence>
<protein>
    <submittedName>
        <fullName evidence="2">Uncharacterized protein</fullName>
    </submittedName>
</protein>
<evidence type="ECO:0000313" key="3">
    <source>
        <dbReference type="Proteomes" id="UP000255505"/>
    </source>
</evidence>
<organism evidence="2 3">
    <name type="scientific">Cupriavidus taiwanensis</name>
    <dbReference type="NCBI Taxonomy" id="164546"/>
    <lineage>
        <taxon>Bacteria</taxon>
        <taxon>Pseudomonadati</taxon>
        <taxon>Pseudomonadota</taxon>
        <taxon>Betaproteobacteria</taxon>
        <taxon>Burkholderiales</taxon>
        <taxon>Burkholderiaceae</taxon>
        <taxon>Cupriavidus</taxon>
    </lineage>
</organism>
<accession>A0A375IL48</accession>
<feature type="region of interest" description="Disordered" evidence="1">
    <location>
        <begin position="55"/>
        <end position="80"/>
    </location>
</feature>
<dbReference type="Proteomes" id="UP000255505">
    <property type="component" value="Chromosome I"/>
</dbReference>